<dbReference type="Proteomes" id="UP000579281">
    <property type="component" value="Unassembled WGS sequence"/>
</dbReference>
<keyword evidence="1" id="KW-0472">Membrane</keyword>
<dbReference type="EMBL" id="JACHEN010000001">
    <property type="protein sequence ID" value="MBB6214174.1"/>
    <property type="molecule type" value="Genomic_DNA"/>
</dbReference>
<gene>
    <name evidence="2" type="ORF">HNQ80_000243</name>
</gene>
<keyword evidence="1" id="KW-0812">Transmembrane</keyword>
<dbReference type="GO" id="GO:0008556">
    <property type="term" value="F:P-type potassium transmembrane transporter activity"/>
    <property type="evidence" value="ECO:0007669"/>
    <property type="project" value="InterPro"/>
</dbReference>
<keyword evidence="1" id="KW-1133">Transmembrane helix</keyword>
<dbReference type="AlphaFoldDB" id="A0A841KJY1"/>
<reference evidence="2 3" key="1">
    <citation type="submission" date="2020-08" db="EMBL/GenBank/DDBJ databases">
        <title>Genomic Encyclopedia of Type Strains, Phase IV (KMG-IV): sequencing the most valuable type-strain genomes for metagenomic binning, comparative biology and taxonomic classification.</title>
        <authorList>
            <person name="Goeker M."/>
        </authorList>
    </citation>
    <scope>NUCLEOTIDE SEQUENCE [LARGE SCALE GENOMIC DNA]</scope>
    <source>
        <strain evidence="2 3">DSM 103526</strain>
    </source>
</reference>
<name>A0A841KJY1_9FIRM</name>
<sequence length="29" mass="3348">MNFIQVIFLITAAALLVYLFFVLMKGEEL</sequence>
<organism evidence="2 3">
    <name type="scientific">Anaerosolibacter carboniphilus</name>
    <dbReference type="NCBI Taxonomy" id="1417629"/>
    <lineage>
        <taxon>Bacteria</taxon>
        <taxon>Bacillati</taxon>
        <taxon>Bacillota</taxon>
        <taxon>Clostridia</taxon>
        <taxon>Peptostreptococcales</taxon>
        <taxon>Thermotaleaceae</taxon>
        <taxon>Anaerosolibacter</taxon>
    </lineage>
</organism>
<keyword evidence="3" id="KW-1185">Reference proteome</keyword>
<dbReference type="GO" id="GO:0005886">
    <property type="term" value="C:plasma membrane"/>
    <property type="evidence" value="ECO:0007669"/>
    <property type="project" value="InterPro"/>
</dbReference>
<evidence type="ECO:0000256" key="1">
    <source>
        <dbReference type="SAM" id="Phobius"/>
    </source>
</evidence>
<feature type="transmembrane region" description="Helical" evidence="1">
    <location>
        <begin position="6"/>
        <end position="24"/>
    </location>
</feature>
<protein>
    <recommendedName>
        <fullName evidence="4">K(+)-transporting ATPase subunit F</fullName>
    </recommendedName>
</protein>
<comment type="caution">
    <text evidence="2">The sequence shown here is derived from an EMBL/GenBank/DDBJ whole genome shotgun (WGS) entry which is preliminary data.</text>
</comment>
<dbReference type="RefSeq" id="WP_408626294.1">
    <property type="nucleotide sequence ID" value="NZ_JACHEN010000001.1"/>
</dbReference>
<proteinExistence type="predicted"/>
<evidence type="ECO:0008006" key="4">
    <source>
        <dbReference type="Google" id="ProtNLM"/>
    </source>
</evidence>
<accession>A0A841KJY1</accession>
<dbReference type="Pfam" id="PF09604">
    <property type="entry name" value="Potass_KdpF"/>
    <property type="match status" value="1"/>
</dbReference>
<evidence type="ECO:0000313" key="2">
    <source>
        <dbReference type="EMBL" id="MBB6214174.1"/>
    </source>
</evidence>
<evidence type="ECO:0000313" key="3">
    <source>
        <dbReference type="Proteomes" id="UP000579281"/>
    </source>
</evidence>
<dbReference type="InterPro" id="IPR011726">
    <property type="entry name" value="KdpF"/>
</dbReference>